<dbReference type="Proteomes" id="UP000186817">
    <property type="component" value="Unassembled WGS sequence"/>
</dbReference>
<keyword evidence="14" id="KW-1185">Reference proteome</keyword>
<dbReference type="GO" id="GO:0008270">
    <property type="term" value="F:zinc ion binding"/>
    <property type="evidence" value="ECO:0007669"/>
    <property type="project" value="InterPro"/>
</dbReference>
<keyword evidence="2" id="KW-0808">Transferase</keyword>
<feature type="compositionally biased region" description="Polar residues" evidence="8">
    <location>
        <begin position="1233"/>
        <end position="1246"/>
    </location>
</feature>
<accession>A0A1Q9D788</accession>
<dbReference type="GO" id="GO:0008408">
    <property type="term" value="F:3'-5' exonuclease activity"/>
    <property type="evidence" value="ECO:0007669"/>
    <property type="project" value="InterPro"/>
</dbReference>
<evidence type="ECO:0000313" key="14">
    <source>
        <dbReference type="Proteomes" id="UP000186817"/>
    </source>
</evidence>
<evidence type="ECO:0000256" key="4">
    <source>
        <dbReference type="ARBA" id="ARBA00022777"/>
    </source>
</evidence>
<feature type="repeat" description="ANK" evidence="6">
    <location>
        <begin position="1976"/>
        <end position="2008"/>
    </location>
</feature>
<dbReference type="SMART" id="SM00456">
    <property type="entry name" value="WW"/>
    <property type="match status" value="3"/>
</dbReference>
<dbReference type="InterPro" id="IPR002562">
    <property type="entry name" value="3'-5'_exonuclease_dom"/>
</dbReference>
<evidence type="ECO:0000256" key="7">
    <source>
        <dbReference type="PROSITE-ProRule" id="PRU10141"/>
    </source>
</evidence>
<dbReference type="Pfam" id="PF00069">
    <property type="entry name" value="Pkinase"/>
    <property type="match status" value="3"/>
</dbReference>
<dbReference type="InterPro" id="IPR002110">
    <property type="entry name" value="Ankyrin_rpt"/>
</dbReference>
<dbReference type="PROSITE" id="PS50088">
    <property type="entry name" value="ANK_REPEAT"/>
    <property type="match status" value="2"/>
</dbReference>
<feature type="transmembrane region" description="Helical" evidence="9">
    <location>
        <begin position="1640"/>
        <end position="1658"/>
    </location>
</feature>
<dbReference type="CDD" id="cd06141">
    <property type="entry name" value="WRN_exo"/>
    <property type="match status" value="1"/>
</dbReference>
<dbReference type="SUPFAM" id="SSF48403">
    <property type="entry name" value="Ankyrin repeat"/>
    <property type="match status" value="1"/>
</dbReference>
<dbReference type="Pfam" id="PF00397">
    <property type="entry name" value="WW"/>
    <property type="match status" value="1"/>
</dbReference>
<dbReference type="Gene3D" id="1.25.40.20">
    <property type="entry name" value="Ankyrin repeat-containing domain"/>
    <property type="match status" value="1"/>
</dbReference>
<feature type="domain" description="WW" evidence="11">
    <location>
        <begin position="1250"/>
        <end position="1283"/>
    </location>
</feature>
<keyword evidence="9" id="KW-0812">Transmembrane</keyword>
<dbReference type="Pfam" id="PF00023">
    <property type="entry name" value="Ank"/>
    <property type="match status" value="1"/>
</dbReference>
<dbReference type="Pfam" id="PF12796">
    <property type="entry name" value="Ank_2"/>
    <property type="match status" value="1"/>
</dbReference>
<comment type="caution">
    <text evidence="13">The sequence shown here is derived from an EMBL/GenBank/DDBJ whole genome shotgun (WGS) entry which is preliminary data.</text>
</comment>
<feature type="domain" description="Protein kinase" evidence="10">
    <location>
        <begin position="2258"/>
        <end position="2525"/>
    </location>
</feature>
<feature type="transmembrane region" description="Helical" evidence="9">
    <location>
        <begin position="1736"/>
        <end position="1757"/>
    </location>
</feature>
<dbReference type="SMART" id="SM00248">
    <property type="entry name" value="ANK"/>
    <property type="match status" value="3"/>
</dbReference>
<feature type="transmembrane region" description="Helical" evidence="9">
    <location>
        <begin position="1808"/>
        <end position="1830"/>
    </location>
</feature>
<evidence type="ECO:0000256" key="1">
    <source>
        <dbReference type="ARBA" id="ARBA00022527"/>
    </source>
</evidence>
<dbReference type="InterPro" id="IPR036020">
    <property type="entry name" value="WW_dom_sf"/>
</dbReference>
<feature type="domain" description="Protein kinase" evidence="10">
    <location>
        <begin position="40"/>
        <end position="661"/>
    </location>
</feature>
<evidence type="ECO:0000256" key="5">
    <source>
        <dbReference type="ARBA" id="ARBA00022840"/>
    </source>
</evidence>
<dbReference type="InterPro" id="IPR003604">
    <property type="entry name" value="Matrin/U1-like-C_Znf_C2H2"/>
</dbReference>
<dbReference type="Gene3D" id="2.20.70.10">
    <property type="match status" value="2"/>
</dbReference>
<gene>
    <name evidence="13" type="primary">Prkx</name>
    <name evidence="13" type="ORF">AK812_SmicGene27279</name>
</gene>
<feature type="compositionally biased region" description="Basic and acidic residues" evidence="8">
    <location>
        <begin position="1355"/>
        <end position="1373"/>
    </location>
</feature>
<feature type="region of interest" description="Disordered" evidence="8">
    <location>
        <begin position="2143"/>
        <end position="2182"/>
    </location>
</feature>
<feature type="binding site" evidence="7">
    <location>
        <position position="71"/>
    </location>
    <ligand>
        <name>ATP</name>
        <dbReference type="ChEBI" id="CHEBI:30616"/>
    </ligand>
</feature>
<feature type="transmembrane region" description="Helical" evidence="9">
    <location>
        <begin position="1836"/>
        <end position="1856"/>
    </location>
</feature>
<dbReference type="PROSITE" id="PS50011">
    <property type="entry name" value="PROTEIN_KINASE_DOM"/>
    <property type="match status" value="2"/>
</dbReference>
<dbReference type="SMART" id="SM00133">
    <property type="entry name" value="S_TK_X"/>
    <property type="match status" value="1"/>
</dbReference>
<dbReference type="InterPro" id="IPR036397">
    <property type="entry name" value="RNaseH_sf"/>
</dbReference>
<keyword evidence="1" id="KW-0723">Serine/threonine-protein kinase</keyword>
<dbReference type="SMART" id="SM00451">
    <property type="entry name" value="ZnF_U1"/>
    <property type="match status" value="3"/>
</dbReference>
<protein>
    <submittedName>
        <fullName evidence="13">cAMP-dependent protein kinase catalytic subunit PRKX</fullName>
    </submittedName>
</protein>
<dbReference type="InterPro" id="IPR000719">
    <property type="entry name" value="Prot_kinase_dom"/>
</dbReference>
<dbReference type="GO" id="GO:0005524">
    <property type="term" value="F:ATP binding"/>
    <property type="evidence" value="ECO:0007669"/>
    <property type="project" value="UniProtKB-UniRule"/>
</dbReference>
<name>A0A1Q9D788_SYMMI</name>
<dbReference type="OrthoDB" id="410999at2759"/>
<dbReference type="GO" id="GO:0003676">
    <property type="term" value="F:nucleic acid binding"/>
    <property type="evidence" value="ECO:0007669"/>
    <property type="project" value="InterPro"/>
</dbReference>
<dbReference type="InterPro" id="IPR001202">
    <property type="entry name" value="WW_dom"/>
</dbReference>
<evidence type="ECO:0000256" key="8">
    <source>
        <dbReference type="SAM" id="MobiDB-lite"/>
    </source>
</evidence>
<dbReference type="PROSITE" id="PS50020">
    <property type="entry name" value="WW_DOMAIN_2"/>
    <property type="match status" value="3"/>
</dbReference>
<proteinExistence type="predicted"/>
<feature type="region of interest" description="Disordered" evidence="8">
    <location>
        <begin position="1225"/>
        <end position="1255"/>
    </location>
</feature>
<evidence type="ECO:0000313" key="13">
    <source>
        <dbReference type="EMBL" id="OLP91054.1"/>
    </source>
</evidence>
<dbReference type="GO" id="GO:0006139">
    <property type="term" value="P:nucleobase-containing compound metabolic process"/>
    <property type="evidence" value="ECO:0007669"/>
    <property type="project" value="InterPro"/>
</dbReference>
<dbReference type="Pfam" id="PF01612">
    <property type="entry name" value="DNA_pol_A_exo1"/>
    <property type="match status" value="1"/>
</dbReference>
<keyword evidence="9" id="KW-0472">Membrane</keyword>
<dbReference type="Gene3D" id="3.30.200.20">
    <property type="entry name" value="Phosphorylase Kinase, domain 1"/>
    <property type="match status" value="2"/>
</dbReference>
<dbReference type="GO" id="GO:0005829">
    <property type="term" value="C:cytosol"/>
    <property type="evidence" value="ECO:0007669"/>
    <property type="project" value="TreeGrafter"/>
</dbReference>
<dbReference type="PROSITE" id="PS01159">
    <property type="entry name" value="WW_DOMAIN_1"/>
    <property type="match status" value="1"/>
</dbReference>
<evidence type="ECO:0000256" key="6">
    <source>
        <dbReference type="PROSITE-ProRule" id="PRU00023"/>
    </source>
</evidence>
<feature type="transmembrane region" description="Helical" evidence="9">
    <location>
        <begin position="1580"/>
        <end position="1603"/>
    </location>
</feature>
<organism evidence="13 14">
    <name type="scientific">Symbiodinium microadriaticum</name>
    <name type="common">Dinoflagellate</name>
    <name type="synonym">Zooxanthella microadriatica</name>
    <dbReference type="NCBI Taxonomy" id="2951"/>
    <lineage>
        <taxon>Eukaryota</taxon>
        <taxon>Sar</taxon>
        <taxon>Alveolata</taxon>
        <taxon>Dinophyceae</taxon>
        <taxon>Suessiales</taxon>
        <taxon>Symbiodiniaceae</taxon>
        <taxon>Symbiodinium</taxon>
    </lineage>
</organism>
<keyword evidence="5 7" id="KW-0067">ATP-binding</keyword>
<keyword evidence="4 13" id="KW-0418">Kinase</keyword>
<evidence type="ECO:0000259" key="12">
    <source>
        <dbReference type="PROSITE" id="PS51285"/>
    </source>
</evidence>
<evidence type="ECO:0000256" key="3">
    <source>
        <dbReference type="ARBA" id="ARBA00022741"/>
    </source>
</evidence>
<dbReference type="InterPro" id="IPR011009">
    <property type="entry name" value="Kinase-like_dom_sf"/>
</dbReference>
<dbReference type="InterPro" id="IPR036770">
    <property type="entry name" value="Ankyrin_rpt-contain_sf"/>
</dbReference>
<feature type="transmembrane region" description="Helical" evidence="9">
    <location>
        <begin position="1609"/>
        <end position="1628"/>
    </location>
</feature>
<feature type="repeat" description="ANK" evidence="6">
    <location>
        <begin position="2048"/>
        <end position="2081"/>
    </location>
</feature>
<feature type="domain" description="WW" evidence="11">
    <location>
        <begin position="1400"/>
        <end position="1433"/>
    </location>
</feature>
<keyword evidence="9" id="KW-1133">Transmembrane helix</keyword>
<dbReference type="PROSITE" id="PS50297">
    <property type="entry name" value="ANK_REP_REGION"/>
    <property type="match status" value="2"/>
</dbReference>
<dbReference type="GO" id="GO:0005952">
    <property type="term" value="C:cAMP-dependent protein kinase complex"/>
    <property type="evidence" value="ECO:0007669"/>
    <property type="project" value="TreeGrafter"/>
</dbReference>
<feature type="transmembrane region" description="Helical" evidence="9">
    <location>
        <begin position="1543"/>
        <end position="1568"/>
    </location>
</feature>
<dbReference type="Gene3D" id="1.10.510.10">
    <property type="entry name" value="Transferase(Phosphotransferase) domain 1"/>
    <property type="match status" value="2"/>
</dbReference>
<feature type="binding site" evidence="7">
    <location>
        <position position="2287"/>
    </location>
    <ligand>
        <name>ATP</name>
        <dbReference type="ChEBI" id="CHEBI:30616"/>
    </ligand>
</feature>
<dbReference type="InterPro" id="IPR012337">
    <property type="entry name" value="RNaseH-like_sf"/>
</dbReference>
<evidence type="ECO:0000256" key="9">
    <source>
        <dbReference type="SAM" id="Phobius"/>
    </source>
</evidence>
<feature type="domain" description="WW" evidence="11">
    <location>
        <begin position="1196"/>
        <end position="1231"/>
    </location>
</feature>
<dbReference type="Gene3D" id="3.30.420.10">
    <property type="entry name" value="Ribonuclease H-like superfamily/Ribonuclease H"/>
    <property type="match status" value="1"/>
</dbReference>
<dbReference type="InterPro" id="IPR000961">
    <property type="entry name" value="AGC-kinase_C"/>
</dbReference>
<dbReference type="SUPFAM" id="SSF53098">
    <property type="entry name" value="Ribonuclease H-like"/>
    <property type="match status" value="1"/>
</dbReference>
<keyword evidence="3 7" id="KW-0547">Nucleotide-binding</keyword>
<evidence type="ECO:0000256" key="2">
    <source>
        <dbReference type="ARBA" id="ARBA00022679"/>
    </source>
</evidence>
<dbReference type="PANTHER" id="PTHR24353">
    <property type="entry name" value="CYCLIC NUCLEOTIDE-DEPENDENT PROTEIN KINASE"/>
    <property type="match status" value="1"/>
</dbReference>
<reference evidence="13 14" key="1">
    <citation type="submission" date="2016-02" db="EMBL/GenBank/DDBJ databases">
        <title>Genome analysis of coral dinoflagellate symbionts highlights evolutionary adaptations to a symbiotic lifestyle.</title>
        <authorList>
            <person name="Aranda M."/>
            <person name="Li Y."/>
            <person name="Liew Y.J."/>
            <person name="Baumgarten S."/>
            <person name="Simakov O."/>
            <person name="Wilson M."/>
            <person name="Piel J."/>
            <person name="Ashoor H."/>
            <person name="Bougouffa S."/>
            <person name="Bajic V.B."/>
            <person name="Ryu T."/>
            <person name="Ravasi T."/>
            <person name="Bayer T."/>
            <person name="Micklem G."/>
            <person name="Kim H."/>
            <person name="Bhak J."/>
            <person name="Lajeunesse T.C."/>
            <person name="Voolstra C.R."/>
        </authorList>
    </citation>
    <scope>NUCLEOTIDE SEQUENCE [LARGE SCALE GENOMIC DNA]</scope>
    <source>
        <strain evidence="13 14">CCMP2467</strain>
    </source>
</reference>
<sequence length="2547" mass="285885">MRKGYLLKEDDPQDAGSTKALPISQLKAWTKGRAWVFTDFELKDTVGKGTFSRVRVVKMKSSQERTPMVLKILRKGDVIRLKQVEHVKAEKQIMSMVEHPFIVNLLGAFQDERRLFMLLEYVNGGELFSFAGTDITREPWPSGASWRMCADLSKSSGWKICQILEAAFLHSGISDDDLSEIGNVVASTDVPLEIEEFLGDRSELDRVCKAMMIDAVGLNVNQDALSISRTQLYALTQRLIFSFGARAPETMSNISEVFGATVHEKGVGLGEFNGFLASVLTQLRKERETHESDGQTTAVSQTDDSSWATSWLEGAAARLLQRVDNIAIKLDDLVEPETAELADALVAPLHFRPAPQVQRPRAPSRSSSPVSRAVEVEAAPLPVSLLEESGLPVHAALADSWAPMRLLVRPGSSYLDLAPSKSDHAHGDVRFRLSDICRVVREFSGRLCTLCLEFEEGSLFLRMPSEHAEVAINGLIRDCRIPIVDAREKTNKGQYLRREGRLPNDQVRFYSGEILLAFGYLHSLHVVYRDLKPENALLDFEGHIKLTDFGFAKVVEERTWTLCGTPEYLAPEMIQSKGHGKGVDWWALGVLLYEMLAGYPPFYDENPYGIYQKVLKGHVDFPRHFDVKAKDLIQRLLQQDRSKRLGCLKAGVEDVKKHKWYKGMDWDLLLTRSVAPPFRPPVQSEDDTSMFDRYPESTEASAPAISAKEQESFQEFDTSILGISYRKPRTSHASWLSWQKASDPVLPAAGQSSARMHRRLYGRRLDDEDVIYHKFPKTPIVVDLSQIDGGGKRFPGSSWLEEKLRNKQAVGWDLEWPPDRKERDNPIALMQFADADTALLVRTHISQSWLPDLIQSVLESESCIKICVGFDSADKHKMRTSFNLLPGGLLDLATLAAQKGLKEAGLKSLAERFGFRIRKEPRIARSNWAQAQLTAEQVTYAAEDAYFTFLLREKLEELPDKREEVQSLAVEGQLRLQEGWAEQGIEKRHDGLWCQLCHQGPMNTPDNVRTHLMGNNHAKKIRARLGMDQAMQETLTDEHEHNYIYAGDGLNGVDKGKFGCLLCGTKTLQNLQAVTVHINSKGHQKAMNPQADPRFIKEDPLERLWNLPDYILLDKGVDDKQELVCSLCQSRASKVSQMYLHIHGQRHVKKARNMSKEDIIFVQEKNQLEYTQTGEIVVRKNFEIPRGRVKPASVPTPLPEGWQSNIDPTSGKAYYWHVDNSAQPQWEHPGMSSPKSARSTSSQSPSKYMRALPDDWEEHETDDGRRFYYCLRTLRVQWQRPTFASPFADGAQCRANIQLHEATSPKRSDRADGGTSTVPSATSSPSKPSKPSPSMNRLEPEPTQTEPEPAEPAESAERAEHAEAAEPAPRDRSGSCGNTETAPRAKEPSEPEPATPEPARSLAPGWAVYSDENGREFYWDAEHQVSSWTPPEPYRYQKETWSRMLDSQGAFWKCRSREDCPGVSFYEFDSSWHRRKDSTGRIYWSNPERRIRFFEPATPAIDSSVGGFCRGVSAMWPVSDLVEHLRQLELRHLAVVRDLPPELGYWIICIVGISFGTLCVLGMLLFCTRMSTRKAELLRHLSFVMLHITDYITNILTMVIVCLVDHPRYFYVLLLSHLIIGCFCTYTASTRLDWKRWCCVPFINFFIMVICMGLMQGVQLCMAYEDYLKRRARSLDIESNLSEFRVPAMMPARFHSKAMDGLLEGSVFAYVSMYALIKDRWAEPQFNPVQLQTEAWYTPCLYIGAFCSILNVGLALVEIDHRTSACVQNVLDESALASSRHLAFRAAEFSMRLLTMLALCTFMRPLHYWWIAYVLVAADYLFGVALLVVLGGRDPVREASVVLGVPLFMVNIMQFVDAPGMSLQARQISEIMFPLRTAELMGVLLFCVLCPAQIQVVGRPGEELSMLSFVLDLHPSWAVCWAVSVVIYYLLFATYASRTKPGADLHSAVAYGEVEVLRKLLRSSELVLDISRFGPDGRNPLHLAARRGQVECMKLLVEEKADLQARTGNKKQHTALHLAAMNKVPDAVRFLCQVCRGNAQVINAGNADGDTPLHIAARFHNVEVLRELLRHPGVDVRKLNKQGLAAAECAPSDKFSFDHDSAECAIADMLRDAEATSRQAPRGSTATSETARTTLAQEALELSSLASNRPSSGAVPAKGVEPLEQVVPDEEDPRPEKSQNVPLMPVSREAEQNFLRVTQGSVQLSVDAPMAVTNCGLSSFMLSAGLGAVSRFFLGSIAEDSDKGFNGSESPSVSIEDFAEMRMLGEGAFGKVVLVRHKETGELYAMKTMDKAKFKAQKITSKAQSEQFILRTTRHPFIVQLHFAFQCSYFWALVMDFCPNGDLQGCLMKYGLPGLRLEDAARFAGEVLLALEHLHGIRVIFRDLKLENVVIDYNYRAKVTDFGLAKKLYAGSDANTMCGSYGYAAPEIMLNTGRYTYAVDLYSYGVMLYMLVSGGETSQRSPAQKTRLPPKTHGQLKKKLRDSEKDISLMWARPASAVLPLLKTLTSENPMERTNSTTLKSNAFFVKYLPGPVEALLEERKYPPPQQ</sequence>
<dbReference type="SMART" id="SM00474">
    <property type="entry name" value="35EXOc"/>
    <property type="match status" value="1"/>
</dbReference>
<feature type="compositionally biased region" description="Low complexity" evidence="8">
    <location>
        <begin position="1315"/>
        <end position="1334"/>
    </location>
</feature>
<dbReference type="CDD" id="cd00201">
    <property type="entry name" value="WW"/>
    <property type="match status" value="3"/>
</dbReference>
<dbReference type="FunFam" id="1.10.510.10:FF:000005">
    <property type="entry name" value="cAMP-dependent protein kinase catalytic subunit alpha"/>
    <property type="match status" value="1"/>
</dbReference>
<dbReference type="GO" id="GO:0004691">
    <property type="term" value="F:cAMP-dependent protein kinase activity"/>
    <property type="evidence" value="ECO:0007669"/>
    <property type="project" value="TreeGrafter"/>
</dbReference>
<feature type="domain" description="AGC-kinase C-terminal" evidence="12">
    <location>
        <begin position="662"/>
        <end position="735"/>
    </location>
</feature>
<dbReference type="PROSITE" id="PS00107">
    <property type="entry name" value="PROTEIN_KINASE_ATP"/>
    <property type="match status" value="2"/>
</dbReference>
<dbReference type="SUPFAM" id="SSF51045">
    <property type="entry name" value="WW domain"/>
    <property type="match status" value="3"/>
</dbReference>
<dbReference type="EMBL" id="LSRX01000681">
    <property type="protein sequence ID" value="OLP91054.1"/>
    <property type="molecule type" value="Genomic_DNA"/>
</dbReference>
<evidence type="ECO:0000259" key="10">
    <source>
        <dbReference type="PROSITE" id="PS50011"/>
    </source>
</evidence>
<feature type="region of interest" description="Disordered" evidence="8">
    <location>
        <begin position="1300"/>
        <end position="1404"/>
    </location>
</feature>
<dbReference type="SUPFAM" id="SSF56112">
    <property type="entry name" value="Protein kinase-like (PK-like)"/>
    <property type="match status" value="2"/>
</dbReference>
<dbReference type="InterPro" id="IPR017441">
    <property type="entry name" value="Protein_kinase_ATP_BS"/>
</dbReference>
<feature type="compositionally biased region" description="Basic and acidic residues" evidence="8">
    <location>
        <begin position="1303"/>
        <end position="1312"/>
    </location>
</feature>
<dbReference type="PANTHER" id="PTHR24353:SF37">
    <property type="entry name" value="CAMP-DEPENDENT PROTEIN KINASE CATALYTIC SUBUNIT PRKX"/>
    <property type="match status" value="1"/>
</dbReference>
<keyword evidence="6" id="KW-0040">ANK repeat</keyword>
<feature type="transmembrane region" description="Helical" evidence="9">
    <location>
        <begin position="1916"/>
        <end position="1936"/>
    </location>
</feature>
<evidence type="ECO:0000259" key="11">
    <source>
        <dbReference type="PROSITE" id="PS50020"/>
    </source>
</evidence>
<dbReference type="PROSITE" id="PS51285">
    <property type="entry name" value="AGC_KINASE_CTER"/>
    <property type="match status" value="1"/>
</dbReference>
<dbReference type="SMART" id="SM00220">
    <property type="entry name" value="S_TKc"/>
    <property type="match status" value="2"/>
</dbReference>